<evidence type="ECO:0000256" key="1">
    <source>
        <dbReference type="SAM" id="Phobius"/>
    </source>
</evidence>
<evidence type="ECO:0008006" key="4">
    <source>
        <dbReference type="Google" id="ProtNLM"/>
    </source>
</evidence>
<name>A0A0R1QIH4_9LACO</name>
<dbReference type="STRING" id="1423770.FD29_GL002066"/>
<evidence type="ECO:0000313" key="2">
    <source>
        <dbReference type="EMBL" id="KRL44640.1"/>
    </source>
</evidence>
<keyword evidence="1" id="KW-1133">Transmembrane helix</keyword>
<reference evidence="2 3" key="1">
    <citation type="journal article" date="2015" name="Genome Announc.">
        <title>Expanding the biotechnology potential of lactobacilli through comparative genomics of 213 strains and associated genera.</title>
        <authorList>
            <person name="Sun Z."/>
            <person name="Harris H.M."/>
            <person name="McCann A."/>
            <person name="Guo C."/>
            <person name="Argimon S."/>
            <person name="Zhang W."/>
            <person name="Yang X."/>
            <person name="Jeffery I.B."/>
            <person name="Cooney J.C."/>
            <person name="Kagawa T.F."/>
            <person name="Liu W."/>
            <person name="Song Y."/>
            <person name="Salvetti E."/>
            <person name="Wrobel A."/>
            <person name="Rasinkangas P."/>
            <person name="Parkhill J."/>
            <person name="Rea M.C."/>
            <person name="O'Sullivan O."/>
            <person name="Ritari J."/>
            <person name="Douillard F.P."/>
            <person name="Paul Ross R."/>
            <person name="Yang R."/>
            <person name="Briner A.E."/>
            <person name="Felis G.E."/>
            <person name="de Vos W.M."/>
            <person name="Barrangou R."/>
            <person name="Klaenhammer T.R."/>
            <person name="Caufield P.W."/>
            <person name="Cui Y."/>
            <person name="Zhang H."/>
            <person name="O'Toole P.W."/>
        </authorList>
    </citation>
    <scope>NUCLEOTIDE SEQUENCE [LARGE SCALE GENOMIC DNA]</scope>
    <source>
        <strain evidence="2 3">DSM 14500</strain>
    </source>
</reference>
<comment type="caution">
    <text evidence="2">The sequence shown here is derived from an EMBL/GenBank/DDBJ whole genome shotgun (WGS) entry which is preliminary data.</text>
</comment>
<evidence type="ECO:0000313" key="3">
    <source>
        <dbReference type="Proteomes" id="UP000050872"/>
    </source>
</evidence>
<sequence length="57" mass="6242">MLVCIGYLPGIYFYYKAKKDYGLDGGKLTKAEILWSTIIVALAVISVVMIVTGSIKI</sequence>
<feature type="transmembrane region" description="Helical" evidence="1">
    <location>
        <begin position="33"/>
        <end position="55"/>
    </location>
</feature>
<accession>A0A0R1QIH4</accession>
<organism evidence="2 3">
    <name type="scientific">Companilactobacillus mindensis DSM 14500</name>
    <dbReference type="NCBI Taxonomy" id="1423770"/>
    <lineage>
        <taxon>Bacteria</taxon>
        <taxon>Bacillati</taxon>
        <taxon>Bacillota</taxon>
        <taxon>Bacilli</taxon>
        <taxon>Lactobacillales</taxon>
        <taxon>Lactobacillaceae</taxon>
        <taxon>Companilactobacillus</taxon>
    </lineage>
</organism>
<keyword evidence="1" id="KW-0472">Membrane</keyword>
<keyword evidence="1" id="KW-0812">Transmembrane</keyword>
<protein>
    <recommendedName>
        <fullName evidence="4">Arginine/ornithine antiporter</fullName>
    </recommendedName>
</protein>
<dbReference type="EMBL" id="AZEZ01000038">
    <property type="protein sequence ID" value="KRL44640.1"/>
    <property type="molecule type" value="Genomic_DNA"/>
</dbReference>
<dbReference type="PATRIC" id="fig|1423770.3.peg.2123"/>
<dbReference type="AlphaFoldDB" id="A0A0R1QIH4"/>
<keyword evidence="3" id="KW-1185">Reference proteome</keyword>
<dbReference type="Proteomes" id="UP000050872">
    <property type="component" value="Unassembled WGS sequence"/>
</dbReference>
<proteinExistence type="predicted"/>
<gene>
    <name evidence="2" type="ORF">FD29_GL002066</name>
</gene>